<reference evidence="8 9" key="1">
    <citation type="submission" date="2018-08" db="EMBL/GenBank/DDBJ databases">
        <title>Genomic Encyclopedia of Type Strains, Phase III (KMG-III): the genomes of soil and plant-associated and newly described type strains.</title>
        <authorList>
            <person name="Whitman W."/>
        </authorList>
    </citation>
    <scope>NUCLEOTIDE SEQUENCE [LARGE SCALE GENOMIC DNA]</scope>
    <source>
        <strain evidence="8 9">CGMCC 1.10966</strain>
    </source>
</reference>
<dbReference type="InterPro" id="IPR050469">
    <property type="entry name" value="Diguanylate_Cyclase"/>
</dbReference>
<dbReference type="Proteomes" id="UP000256304">
    <property type="component" value="Unassembled WGS sequence"/>
</dbReference>
<keyword evidence="5" id="KW-1133">Transmembrane helix</keyword>
<dbReference type="Gene3D" id="3.30.70.270">
    <property type="match status" value="1"/>
</dbReference>
<evidence type="ECO:0000256" key="2">
    <source>
        <dbReference type="ARBA" id="ARBA00022475"/>
    </source>
</evidence>
<gene>
    <name evidence="8" type="ORF">A8990_11665</name>
</gene>
<evidence type="ECO:0000259" key="6">
    <source>
        <dbReference type="PROSITE" id="PS50885"/>
    </source>
</evidence>
<dbReference type="PANTHER" id="PTHR45138">
    <property type="entry name" value="REGULATORY COMPONENTS OF SENSORY TRANSDUCTION SYSTEM"/>
    <property type="match status" value="1"/>
</dbReference>
<dbReference type="SMART" id="SM00267">
    <property type="entry name" value="GGDEF"/>
    <property type="match status" value="1"/>
</dbReference>
<sequence length="565" mass="61295">MTGPYAHQGRFRIQSLLVGLLAFTLIGSTVILMAVSIHRQNEMLMRTTQQKNFEAARNLATSVNTIKSLMFQQLGGTANYIAEEGLSVEGDSRRLGRLLLGSRMFNGAMVVDSEGQVSVTTPETGYLKGDQLAASDLFPKEREPGPWMSKPFIAPDGHRVILAMHQLTMPGKQKRLYLSGLIDLGGRNVFSDMFEHTIKSGPGTYAYLVDGQGEMLMNAQENRAGEAVPGDRLVAAFERGTLGQRGKQGGTPPPPPSPPPPANGKVGKGAIDGNRQDPAETSHVAILADGHGVETIVGYLPVGDLDWGLVVQSSASIVTKSKHDFLMTQLKWCVPLIAAFLLLSLWMARKLAAPFAQLTAAARAIASGDRAGYPLFDSHWNYEAHHLARAMMMAVQGLQNQADRLSQQAHTDRLTGLANRAGLEDWLKAREGDSTGYTLLVIDIDHFKTVNDKHGHKVGDETLVYLAHILQAECRETDLVCRLGGEEFIAILPGEKMKGGTDLAEKVRIRTESTVSPTGQPITVSIGVAAASPERGFDFERTFQRADEALYAAKRSGRNRTMASA</sequence>
<dbReference type="InterPro" id="IPR029787">
    <property type="entry name" value="Nucleotide_cyclase"/>
</dbReference>
<dbReference type="EMBL" id="QTTN01000016">
    <property type="protein sequence ID" value="REE83886.1"/>
    <property type="molecule type" value="Genomic_DNA"/>
</dbReference>
<evidence type="ECO:0000256" key="3">
    <source>
        <dbReference type="ARBA" id="ARBA00023136"/>
    </source>
</evidence>
<keyword evidence="5" id="KW-0812">Transmembrane</keyword>
<feature type="domain" description="GGDEF" evidence="7">
    <location>
        <begin position="435"/>
        <end position="565"/>
    </location>
</feature>
<dbReference type="GO" id="GO:0005886">
    <property type="term" value="C:plasma membrane"/>
    <property type="evidence" value="ECO:0007669"/>
    <property type="project" value="UniProtKB-SubCell"/>
</dbReference>
<evidence type="ECO:0000259" key="7">
    <source>
        <dbReference type="PROSITE" id="PS50887"/>
    </source>
</evidence>
<comment type="subcellular location">
    <subcellularLocation>
        <location evidence="1">Cell membrane</location>
    </subcellularLocation>
</comment>
<dbReference type="CDD" id="cd01949">
    <property type="entry name" value="GGDEF"/>
    <property type="match status" value="1"/>
</dbReference>
<protein>
    <submittedName>
        <fullName evidence="8">Diguanylate cyclase (GGDEF)-like protein</fullName>
    </submittedName>
</protein>
<feature type="transmembrane region" description="Helical" evidence="5">
    <location>
        <begin position="16"/>
        <end position="37"/>
    </location>
</feature>
<dbReference type="AlphaFoldDB" id="A0A3D9S3J5"/>
<dbReference type="SUPFAM" id="SSF55073">
    <property type="entry name" value="Nucleotide cyclase"/>
    <property type="match status" value="1"/>
</dbReference>
<dbReference type="InterPro" id="IPR043128">
    <property type="entry name" value="Rev_trsase/Diguanyl_cyclase"/>
</dbReference>
<dbReference type="RefSeq" id="WP_245996032.1">
    <property type="nucleotide sequence ID" value="NZ_QTTN01000016.1"/>
</dbReference>
<keyword evidence="2" id="KW-1003">Cell membrane</keyword>
<dbReference type="PANTHER" id="PTHR45138:SF9">
    <property type="entry name" value="DIGUANYLATE CYCLASE DGCM-RELATED"/>
    <property type="match status" value="1"/>
</dbReference>
<dbReference type="Gene3D" id="6.10.340.10">
    <property type="match status" value="1"/>
</dbReference>
<dbReference type="GO" id="GO:0052621">
    <property type="term" value="F:diguanylate cyclase activity"/>
    <property type="evidence" value="ECO:0007669"/>
    <property type="project" value="TreeGrafter"/>
</dbReference>
<feature type="region of interest" description="Disordered" evidence="4">
    <location>
        <begin position="243"/>
        <end position="275"/>
    </location>
</feature>
<keyword evidence="3 5" id="KW-0472">Membrane</keyword>
<comment type="caution">
    <text evidence="8">The sequence shown here is derived from an EMBL/GenBank/DDBJ whole genome shotgun (WGS) entry which is preliminary data.</text>
</comment>
<feature type="compositionally biased region" description="Pro residues" evidence="4">
    <location>
        <begin position="251"/>
        <end position="262"/>
    </location>
</feature>
<feature type="domain" description="HAMP" evidence="6">
    <location>
        <begin position="349"/>
        <end position="403"/>
    </location>
</feature>
<dbReference type="InterPro" id="IPR003660">
    <property type="entry name" value="HAMP_dom"/>
</dbReference>
<dbReference type="Pfam" id="PF00990">
    <property type="entry name" value="GGDEF"/>
    <property type="match status" value="1"/>
</dbReference>
<name>A0A3D9S3J5_9BACL</name>
<dbReference type="PROSITE" id="PS50885">
    <property type="entry name" value="HAMP"/>
    <property type="match status" value="1"/>
</dbReference>
<dbReference type="PROSITE" id="PS50887">
    <property type="entry name" value="GGDEF"/>
    <property type="match status" value="1"/>
</dbReference>
<proteinExistence type="predicted"/>
<keyword evidence="9" id="KW-1185">Reference proteome</keyword>
<dbReference type="InterPro" id="IPR000160">
    <property type="entry name" value="GGDEF_dom"/>
</dbReference>
<evidence type="ECO:0000256" key="5">
    <source>
        <dbReference type="SAM" id="Phobius"/>
    </source>
</evidence>
<accession>A0A3D9S3J5</accession>
<dbReference type="GO" id="GO:1902201">
    <property type="term" value="P:negative regulation of bacterial-type flagellum-dependent cell motility"/>
    <property type="evidence" value="ECO:0007669"/>
    <property type="project" value="TreeGrafter"/>
</dbReference>
<dbReference type="GO" id="GO:0043709">
    <property type="term" value="P:cell adhesion involved in single-species biofilm formation"/>
    <property type="evidence" value="ECO:0007669"/>
    <property type="project" value="TreeGrafter"/>
</dbReference>
<evidence type="ECO:0000256" key="4">
    <source>
        <dbReference type="SAM" id="MobiDB-lite"/>
    </source>
</evidence>
<dbReference type="GO" id="GO:0007165">
    <property type="term" value="P:signal transduction"/>
    <property type="evidence" value="ECO:0007669"/>
    <property type="project" value="InterPro"/>
</dbReference>
<evidence type="ECO:0000256" key="1">
    <source>
        <dbReference type="ARBA" id="ARBA00004236"/>
    </source>
</evidence>
<evidence type="ECO:0000313" key="8">
    <source>
        <dbReference type="EMBL" id="REE83886.1"/>
    </source>
</evidence>
<evidence type="ECO:0000313" key="9">
    <source>
        <dbReference type="Proteomes" id="UP000256304"/>
    </source>
</evidence>
<organism evidence="8 9">
    <name type="scientific">Paenibacillus taihuensis</name>
    <dbReference type="NCBI Taxonomy" id="1156355"/>
    <lineage>
        <taxon>Bacteria</taxon>
        <taxon>Bacillati</taxon>
        <taxon>Bacillota</taxon>
        <taxon>Bacilli</taxon>
        <taxon>Bacillales</taxon>
        <taxon>Paenibacillaceae</taxon>
        <taxon>Paenibacillus</taxon>
    </lineage>
</organism>
<dbReference type="FunFam" id="3.30.70.270:FF:000001">
    <property type="entry name" value="Diguanylate cyclase domain protein"/>
    <property type="match status" value="1"/>
</dbReference>
<dbReference type="NCBIfam" id="TIGR00254">
    <property type="entry name" value="GGDEF"/>
    <property type="match status" value="1"/>
</dbReference>